<evidence type="ECO:0000259" key="2">
    <source>
        <dbReference type="PROSITE" id="PS50081"/>
    </source>
</evidence>
<evidence type="ECO:0000313" key="3">
    <source>
        <dbReference type="EMBL" id="CDW90918.1"/>
    </source>
</evidence>
<dbReference type="InterPro" id="IPR052293">
    <property type="entry name" value="SRRP"/>
</dbReference>
<accession>A0A078BBI4</accession>
<dbReference type="PANTHER" id="PTHR12239:SF41">
    <property type="entry name" value="MEMBRANE ASSOCIATED PROTEIN, PUTATIVE-RELATED"/>
    <property type="match status" value="1"/>
</dbReference>
<dbReference type="EMBL" id="CCKQ01018922">
    <property type="protein sequence ID" value="CDW90918.1"/>
    <property type="molecule type" value="Genomic_DNA"/>
</dbReference>
<feature type="compositionally biased region" description="Basic and acidic residues" evidence="1">
    <location>
        <begin position="91"/>
        <end position="132"/>
    </location>
</feature>
<feature type="region of interest" description="Disordered" evidence="1">
    <location>
        <begin position="91"/>
        <end position="136"/>
    </location>
</feature>
<dbReference type="InParanoid" id="A0A078BBI4"/>
<keyword evidence="4" id="KW-1185">Reference proteome</keyword>
<evidence type="ECO:0000256" key="1">
    <source>
        <dbReference type="SAM" id="MobiDB-lite"/>
    </source>
</evidence>
<proteinExistence type="predicted"/>
<gene>
    <name evidence="3" type="primary">Contig6211.g6648</name>
    <name evidence="3" type="ORF">STYLEM_20066</name>
</gene>
<organism evidence="3 4">
    <name type="scientific">Stylonychia lemnae</name>
    <name type="common">Ciliate</name>
    <dbReference type="NCBI Taxonomy" id="5949"/>
    <lineage>
        <taxon>Eukaryota</taxon>
        <taxon>Sar</taxon>
        <taxon>Alveolata</taxon>
        <taxon>Ciliophora</taxon>
        <taxon>Intramacronucleata</taxon>
        <taxon>Spirotrichea</taxon>
        <taxon>Stichotrichia</taxon>
        <taxon>Sporadotrichida</taxon>
        <taxon>Oxytrichidae</taxon>
        <taxon>Stylonychinae</taxon>
        <taxon>Stylonychia</taxon>
    </lineage>
</organism>
<dbReference type="PROSITE" id="PS50081">
    <property type="entry name" value="ZF_DAG_PE_2"/>
    <property type="match status" value="1"/>
</dbReference>
<dbReference type="PANTHER" id="PTHR12239">
    <property type="entry name" value="PROTEIN CBG20215-RELATED"/>
    <property type="match status" value="1"/>
</dbReference>
<evidence type="ECO:0000313" key="4">
    <source>
        <dbReference type="Proteomes" id="UP000039865"/>
    </source>
</evidence>
<feature type="domain" description="Phorbol-ester/DAG-type" evidence="2">
    <location>
        <begin position="977"/>
        <end position="1027"/>
    </location>
</feature>
<dbReference type="Proteomes" id="UP000039865">
    <property type="component" value="Unassembled WGS sequence"/>
</dbReference>
<sequence length="1272" mass="146586">MDSAGPPKFKPFPNYYKMRAAQLPDTEWLCNLCRKKCSTKDFSETLYFCRVCKNYECIGCKSKDVCKTPEEIEAEAKKKKEEEERKRLEEEAEKARKQAEEDAIREAAEEEARRQAAEEEARRLAEEQERLRQAQAAADEETRLAAEVALARMLEEQQQQEAEMKFQREQQRYAFVANDNSKLKNGDPLIKISKKFKQISEKINGKFNLCDCGVRKILLKSTFKECQKKYQFKIIEGKVKTQCFFNNIFDLVHSTSTMDNDNQTFICPKCNTITCFDCEEQAQVEFTFYIDYFNKNQKFMKQHELDLHRASLKINACCTENTMKQTLRPDINNDQCNIDLYQQGYIRCSTGLDTCLVYSAKNDDEVFYYKPNSSSVLCSNCVTKKQNDRIYLNVQNLTFKNVIQDPLLRRLVDFASILDECASCSFNDNLELKENESQEVSEHNEDGYLADPASIALKERIKIDLIVEMQACFNICSCFLYYKEKGVKTKGSPQVQTVCTGKNLHKQKQQQPHTTLKVEDDNFDVSYYVCQQFDSFVEESKGILRRKVTMPNHCCSFNSIWKPKNKEQYDVCSRRKEGCDFLTIDKSSFFKGFCLDIQTDLRDGQFQCCGIPTIKMDINQYLLHRYAQSTLEITGIQCIGQSDPVNVSFTVVQDANEKMNLLTNVNVIKLRTYLPQTKPSPFHVGSLSFSLYDGLFLKTTYYQLKKQSPQKFSANKWTCALKGVKGCLDKQKFWNFSYRLQEAENTDINHCSECSYSTCYSCDSLYPNSHQHKKQGNLLKDIKSMHTQKLGLNSYYDIYAFQCDGEQEQTDCKQSENFSRDEILYYSERHNLFICSGCANKYSSKALDNQETEKSKLYSEIVKTWFGVFEENEVYTKFYINKLGFNGNKIVGRGSLDSKQVLITGEMNGEQVRLQLVVDSKEILTFTGATRLFLNEISGIWTSSISKGRMSFYALDPKDPRYEKQIPPPLQNYTCHPHPLTRVNFQKKTKYNCTGCQDSVNEASQYKCGQCRIVYCFKCVDKYEYLCADALSFIKKPANLPWIKCNKCRQEMQEYWSNEKNFDICEPCSLKYIGLLHLKEKVIQKEKQPTHWFGWFQNGDQRIPFEYTSFFINGGIISGSGQGSTITGTRSYSDVQFTQLMENGASILFKGKLENDNRIQGEWSNNNSSGLFVITDAIPKGKIWKGYYEFAGKYYDLTFTGISVINNQITGKGEDHIGYHQISGSVIDAKIMIDQTLSNGNVVKYQGMIEGSQNNGTWTLGAYSGAYGLTYY</sequence>
<dbReference type="AlphaFoldDB" id="A0A078BBI4"/>
<dbReference type="InterPro" id="IPR002219">
    <property type="entry name" value="PKC_DAG/PE"/>
</dbReference>
<name>A0A078BBI4_STYLE</name>
<reference evidence="3 4" key="1">
    <citation type="submission" date="2014-06" db="EMBL/GenBank/DDBJ databases">
        <authorList>
            <person name="Swart Estienne"/>
        </authorList>
    </citation>
    <scope>NUCLEOTIDE SEQUENCE [LARGE SCALE GENOMIC DNA]</scope>
    <source>
        <strain evidence="3 4">130c</strain>
    </source>
</reference>
<protein>
    <submittedName>
        <fullName evidence="3">Surface-anchored protein</fullName>
    </submittedName>
</protein>